<evidence type="ECO:0000313" key="2">
    <source>
        <dbReference type="Proteomes" id="UP000499080"/>
    </source>
</evidence>
<dbReference type="EMBL" id="BGPR01005140">
    <property type="protein sequence ID" value="GBN07174.1"/>
    <property type="molecule type" value="Genomic_DNA"/>
</dbReference>
<accession>A0A4Y2KXM4</accession>
<proteinExistence type="predicted"/>
<dbReference type="AlphaFoldDB" id="A0A4Y2KXM4"/>
<gene>
    <name evidence="1" type="ORF">AVEN_246852_1</name>
</gene>
<organism evidence="1 2">
    <name type="scientific">Araneus ventricosus</name>
    <name type="common">Orbweaver spider</name>
    <name type="synonym">Epeira ventricosa</name>
    <dbReference type="NCBI Taxonomy" id="182803"/>
    <lineage>
        <taxon>Eukaryota</taxon>
        <taxon>Metazoa</taxon>
        <taxon>Ecdysozoa</taxon>
        <taxon>Arthropoda</taxon>
        <taxon>Chelicerata</taxon>
        <taxon>Arachnida</taxon>
        <taxon>Araneae</taxon>
        <taxon>Araneomorphae</taxon>
        <taxon>Entelegynae</taxon>
        <taxon>Araneoidea</taxon>
        <taxon>Araneidae</taxon>
        <taxon>Araneus</taxon>
    </lineage>
</organism>
<reference evidence="1 2" key="1">
    <citation type="journal article" date="2019" name="Sci. Rep.">
        <title>Orb-weaving spider Araneus ventricosus genome elucidates the spidroin gene catalogue.</title>
        <authorList>
            <person name="Kono N."/>
            <person name="Nakamura H."/>
            <person name="Ohtoshi R."/>
            <person name="Moran D.A.P."/>
            <person name="Shinohara A."/>
            <person name="Yoshida Y."/>
            <person name="Fujiwara M."/>
            <person name="Mori M."/>
            <person name="Tomita M."/>
            <person name="Arakawa K."/>
        </authorList>
    </citation>
    <scope>NUCLEOTIDE SEQUENCE [LARGE SCALE GENOMIC DNA]</scope>
</reference>
<protein>
    <submittedName>
        <fullName evidence="1">Uncharacterized protein</fullName>
    </submittedName>
</protein>
<comment type="caution">
    <text evidence="1">The sequence shown here is derived from an EMBL/GenBank/DDBJ whole genome shotgun (WGS) entry which is preliminary data.</text>
</comment>
<dbReference type="Proteomes" id="UP000499080">
    <property type="component" value="Unassembled WGS sequence"/>
</dbReference>
<sequence length="234" mass="25652">MRHFRHITSLTRKLNFLTPLKRQIPQHWLPGHLRCKTLFDSVPYESSTRNKMNLPDTGSAVALPCGLTAQKGFTPTCSVIEHNGVLEEPLLQWKNRLDLQASCLSLGPIPHELLQHKQLIWCWPLTNGTDSQRQSTTSKTQVYGGLSCEGHSCSEQAKQGCPISVCSSTIDQSPVASSLTTPLTGSCTQKTSASPGNLQANPALPHWPCCLGGLSSWSCKVQALYVPCWEAAQF</sequence>
<name>A0A4Y2KXM4_ARAVE</name>
<evidence type="ECO:0000313" key="1">
    <source>
        <dbReference type="EMBL" id="GBN07174.1"/>
    </source>
</evidence>
<keyword evidence="2" id="KW-1185">Reference proteome</keyword>